<protein>
    <submittedName>
        <fullName evidence="1">Uncharacterized protein</fullName>
    </submittedName>
</protein>
<comment type="caution">
    <text evidence="1">The sequence shown here is derived from an EMBL/GenBank/DDBJ whole genome shotgun (WGS) entry which is preliminary data.</text>
</comment>
<dbReference type="EMBL" id="NSFD01000005">
    <property type="protein sequence ID" value="PBA27874.1"/>
    <property type="molecule type" value="Genomic_DNA"/>
</dbReference>
<evidence type="ECO:0000313" key="2">
    <source>
        <dbReference type="Proteomes" id="UP000217768"/>
    </source>
</evidence>
<dbReference type="Proteomes" id="UP000217768">
    <property type="component" value="Unassembled WGS sequence"/>
</dbReference>
<reference evidence="1 2" key="1">
    <citation type="submission" date="2017-08" db="EMBL/GenBank/DDBJ databases">
        <title>Phylogenetic analysis of Mycobacterium avium complex whole genomes.</title>
        <authorList>
            <person name="Caverly L.J."/>
            <person name="Spilker T."/>
            <person name="Lipuma J."/>
        </authorList>
    </citation>
    <scope>NUCLEOTIDE SEQUENCE [LARGE SCALE GENOMIC DNA]</scope>
    <source>
        <strain evidence="1 2">FLAC0165</strain>
    </source>
</reference>
<proteinExistence type="predicted"/>
<name>A0A2A2ZN11_MYCAV</name>
<evidence type="ECO:0000313" key="1">
    <source>
        <dbReference type="EMBL" id="PBA27874.1"/>
    </source>
</evidence>
<accession>A0A2A2ZN11</accession>
<organism evidence="1 2">
    <name type="scientific">Mycobacterium avium</name>
    <dbReference type="NCBI Taxonomy" id="1764"/>
    <lineage>
        <taxon>Bacteria</taxon>
        <taxon>Bacillati</taxon>
        <taxon>Actinomycetota</taxon>
        <taxon>Actinomycetes</taxon>
        <taxon>Mycobacteriales</taxon>
        <taxon>Mycobacteriaceae</taxon>
        <taxon>Mycobacterium</taxon>
        <taxon>Mycobacterium avium complex (MAC)</taxon>
    </lineage>
</organism>
<sequence length="120" mass="13058">MIAASDVTYLAAVLRGEFDADDVDLTDIHGIEIGLQPALFKPTFDDGEVLIEARTPHHHLMGGCYGALARQIADSLDGTSGVQVPIMLSYYTSGEPGAEMIEVAVFFVAERRPPRRQQEP</sequence>
<gene>
    <name evidence="1" type="ORF">CKJ66_04515</name>
</gene>
<dbReference type="AlphaFoldDB" id="A0A2A2ZN11"/>
<dbReference type="RefSeq" id="WP_095794970.1">
    <property type="nucleotide sequence ID" value="NZ_NSFD01000005.1"/>
</dbReference>